<keyword evidence="3" id="KW-1185">Reference proteome</keyword>
<dbReference type="RefSeq" id="XP_021882903.1">
    <property type="nucleotide sequence ID" value="XM_022027676.1"/>
</dbReference>
<feature type="region of interest" description="Disordered" evidence="1">
    <location>
        <begin position="159"/>
        <end position="193"/>
    </location>
</feature>
<protein>
    <submittedName>
        <fullName evidence="2">Uncharacterized protein</fullName>
    </submittedName>
</protein>
<feature type="compositionally biased region" description="Polar residues" evidence="1">
    <location>
        <begin position="223"/>
        <end position="236"/>
    </location>
</feature>
<feature type="compositionally biased region" description="Low complexity" evidence="1">
    <location>
        <begin position="600"/>
        <end position="613"/>
    </location>
</feature>
<organism evidence="2 3">
    <name type="scientific">Lobosporangium transversale</name>
    <dbReference type="NCBI Taxonomy" id="64571"/>
    <lineage>
        <taxon>Eukaryota</taxon>
        <taxon>Fungi</taxon>
        <taxon>Fungi incertae sedis</taxon>
        <taxon>Mucoromycota</taxon>
        <taxon>Mortierellomycotina</taxon>
        <taxon>Mortierellomycetes</taxon>
        <taxon>Mortierellales</taxon>
        <taxon>Mortierellaceae</taxon>
        <taxon>Lobosporangium</taxon>
    </lineage>
</organism>
<dbReference type="EMBL" id="MCFF01000012">
    <property type="protein sequence ID" value="ORZ20994.1"/>
    <property type="molecule type" value="Genomic_DNA"/>
</dbReference>
<evidence type="ECO:0000256" key="1">
    <source>
        <dbReference type="SAM" id="MobiDB-lite"/>
    </source>
</evidence>
<proteinExistence type="predicted"/>
<comment type="caution">
    <text evidence="2">The sequence shown here is derived from an EMBL/GenBank/DDBJ whole genome shotgun (WGS) entry which is preliminary data.</text>
</comment>
<feature type="region of interest" description="Disordered" evidence="1">
    <location>
        <begin position="594"/>
        <end position="621"/>
    </location>
</feature>
<dbReference type="AlphaFoldDB" id="A0A1Y2GUG8"/>
<gene>
    <name evidence="2" type="ORF">BCR41DRAFT_385495</name>
</gene>
<sequence length="907" mass="102127">MNFDGCCCCHDSTASVTDAHIRRPQKRYFSNDPKSSNINFDQQTSVSILSVPIMDPFYRDLQALQSDHMLLQTKFKLSQQNLQKSYQDLSVAQYQTKCAKVDVDRLRTQMNITLKSHVDHLPERHTLAQQLAELQTRLDVEIGSRKALEQEYDALRRENLQIKSKAPRSKNTTAATASFTDSGKGDSPGNSPTTAWSAMSFIPFWKDDMSSNSHYNGGDSHQKSMSNGTNENNASALSPMKNIHKLNSLEKKDGEQKKGGCTIQQGEIETNIHAENTTTLWDAATPTSEQLECQKVFYEKLREENITMERELIDLRYRCKAEKDSVKSYMSLFENLQKKQFNALAVSRSKIDLLRSQSHDLQAALAARDSQIKTLHDTVQSQIVELQVLTCQVSRAQTARAKIEQEMALLIEASLLMLERWFETIQQTRVMLKGHLDPVRQSILHLEEPSILAEWDQCVRNMEYIIDQLAKSLLKQQEFQEIELETGVVPAQDPKAIIPINNSNIKGHESMDQDEDKKMGALSLDNNYSQQIFVWRKFMADTFLENCVKTVENLAQEKRDLQVRLFEQTCNMADGGQQQSCNAAEVDIFNSQTSQSALPAEASSKQEQQQKTQQYEHIGRGKADEVASNEYTLDHGAKDTIGWEGAQNGVKNVTAVHVQSTIAPEKFDDVMHAKVQRLEAILRRILGWDKCREMRRGDSIEGEILGLGIPGFLPQDALNGDLLQSQMESDMVAINIKPFVTTNLCELNFKQSQEEEELSSIIHCIRSELSDLGTQLPAVSNIEQEKIRKPRTDQSIVYEKANAGSISAIMAQHNLPPFPSSIFLKTSPMSYVPSLGLSDMDRGHSFPLGYVSVNGLKTPVTSPGLSGIGSGPDGEASILDMDAICRDLNFRSFPKRYRWSIFKEKHA</sequence>
<name>A0A1Y2GUG8_9FUNG</name>
<dbReference type="Proteomes" id="UP000193648">
    <property type="component" value="Unassembled WGS sequence"/>
</dbReference>
<dbReference type="GeneID" id="33569519"/>
<reference evidence="2 3" key="1">
    <citation type="submission" date="2016-07" db="EMBL/GenBank/DDBJ databases">
        <title>Pervasive Adenine N6-methylation of Active Genes in Fungi.</title>
        <authorList>
            <consortium name="DOE Joint Genome Institute"/>
            <person name="Mondo S.J."/>
            <person name="Dannebaum R.O."/>
            <person name="Kuo R.C."/>
            <person name="Labutti K."/>
            <person name="Haridas S."/>
            <person name="Kuo A."/>
            <person name="Salamov A."/>
            <person name="Ahrendt S.R."/>
            <person name="Lipzen A."/>
            <person name="Sullivan W."/>
            <person name="Andreopoulos W.B."/>
            <person name="Clum A."/>
            <person name="Lindquist E."/>
            <person name="Daum C."/>
            <person name="Ramamoorthy G.K."/>
            <person name="Gryganskyi A."/>
            <person name="Culley D."/>
            <person name="Magnuson J.K."/>
            <person name="James T.Y."/>
            <person name="O'Malley M.A."/>
            <person name="Stajich J.E."/>
            <person name="Spatafora J.W."/>
            <person name="Visel A."/>
            <person name="Grigoriev I.V."/>
        </authorList>
    </citation>
    <scope>NUCLEOTIDE SEQUENCE [LARGE SCALE GENOMIC DNA]</scope>
    <source>
        <strain evidence="2 3">NRRL 3116</strain>
    </source>
</reference>
<feature type="region of interest" description="Disordered" evidence="1">
    <location>
        <begin position="213"/>
        <end position="236"/>
    </location>
</feature>
<dbReference type="InParanoid" id="A0A1Y2GUG8"/>
<accession>A0A1Y2GUG8</accession>
<feature type="compositionally biased region" description="Polar residues" evidence="1">
    <location>
        <begin position="169"/>
        <end position="181"/>
    </location>
</feature>
<dbReference type="OrthoDB" id="2434930at2759"/>
<evidence type="ECO:0000313" key="3">
    <source>
        <dbReference type="Proteomes" id="UP000193648"/>
    </source>
</evidence>
<evidence type="ECO:0000313" key="2">
    <source>
        <dbReference type="EMBL" id="ORZ20994.1"/>
    </source>
</evidence>